<keyword evidence="3 5" id="KW-0125">Carotenoid biosynthesis</keyword>
<comment type="similarity">
    <text evidence="2 5">Belongs to the carotenoid/retinoid oxidoreductase family.</text>
</comment>
<sequence>MENDATVKALTKSGSLRNRRIAIVGGGPGGLASAMLLAYEGADVTLYEKHAQLGGRSSAIEAETDVGRFRFDTGPTFFLYPQILRDIFQRCGLRMEDTVTLKKLNENYDLNFENGPALRVTANIDALEREIAKIDEHDAGNVREFIADNRLKFQNFIPVLRRPFHTLLDLFRPDMLRAFPRLRPFSSVDKDLSRYFRNPRTRLAFSFQSKYLGMSPYRCPSLFTILSFMEHEYGIYHPVGGTMAVMEAMGRAAEQLGVRIRLNTPVREILTTNGRATGVLTDQGPETADAIVINADFGRAMTKLIPDAKRRRWTDKSINSKKYSCSTFMMYLGIEGTLADKGHHTIFLSETYDRNFAEIEAGQSLSEEASLYIQNACVTDPEQAPAGHSTLYVLMPVGHLRENGLDWNNERRAMARSLVMARLEKAGFNDIEKRIRFEKIITPADWEERYDVHKGAVFNLAHNLGQMLHRRPHNRFEDIEGVYLAGGGTHPGSGLPVIFEGARITSDLVIKDFSPRRRSARKHKRSLQGASHVTS</sequence>
<geneLocation type="plasmid" evidence="8 9">
    <name>unnamed1</name>
</geneLocation>
<evidence type="ECO:0000256" key="5">
    <source>
        <dbReference type="RuleBase" id="RU362075"/>
    </source>
</evidence>
<evidence type="ECO:0000256" key="2">
    <source>
        <dbReference type="ARBA" id="ARBA00006046"/>
    </source>
</evidence>
<dbReference type="SUPFAM" id="SSF51905">
    <property type="entry name" value="FAD/NAD(P)-binding domain"/>
    <property type="match status" value="1"/>
</dbReference>
<dbReference type="PRINTS" id="PR00419">
    <property type="entry name" value="ADXRDTASE"/>
</dbReference>
<accession>A0AAP9EWS4</accession>
<dbReference type="GO" id="GO:0016117">
    <property type="term" value="P:carotenoid biosynthetic process"/>
    <property type="evidence" value="ECO:0007669"/>
    <property type="project" value="UniProtKB-KW"/>
</dbReference>
<dbReference type="InterPro" id="IPR036188">
    <property type="entry name" value="FAD/NAD-bd_sf"/>
</dbReference>
<dbReference type="AlphaFoldDB" id="A0AAP9EWS4"/>
<evidence type="ECO:0000313" key="8">
    <source>
        <dbReference type="EMBL" id="QEH97767.1"/>
    </source>
</evidence>
<gene>
    <name evidence="8" type="primary">crtI</name>
    <name evidence="8" type="ORF">FXF46_15795</name>
</gene>
<dbReference type="Pfam" id="PF01593">
    <property type="entry name" value="Amino_oxidase"/>
    <property type="match status" value="1"/>
</dbReference>
<dbReference type="InterPro" id="IPR014105">
    <property type="entry name" value="Carotenoid/retinoid_OxRdtase"/>
</dbReference>
<dbReference type="EMBL" id="CP043044">
    <property type="protein sequence ID" value="QEH97767.1"/>
    <property type="molecule type" value="Genomic_DNA"/>
</dbReference>
<keyword evidence="6" id="KW-1133">Transmembrane helix</keyword>
<dbReference type="InterPro" id="IPR002937">
    <property type="entry name" value="Amino_oxidase"/>
</dbReference>
<feature type="transmembrane region" description="Helical" evidence="6">
    <location>
        <begin position="21"/>
        <end position="39"/>
    </location>
</feature>
<evidence type="ECO:0000256" key="3">
    <source>
        <dbReference type="ARBA" id="ARBA00022746"/>
    </source>
</evidence>
<dbReference type="GO" id="GO:0016627">
    <property type="term" value="F:oxidoreductase activity, acting on the CH-CH group of donors"/>
    <property type="evidence" value="ECO:0007669"/>
    <property type="project" value="UniProtKB-ARBA"/>
</dbReference>
<dbReference type="Gene3D" id="3.50.50.60">
    <property type="entry name" value="FAD/NAD(P)-binding domain"/>
    <property type="match status" value="2"/>
</dbReference>
<evidence type="ECO:0000259" key="7">
    <source>
        <dbReference type="Pfam" id="PF01593"/>
    </source>
</evidence>
<feature type="domain" description="Amine oxidase" evidence="7">
    <location>
        <begin position="29"/>
        <end position="493"/>
    </location>
</feature>
<evidence type="ECO:0000256" key="1">
    <source>
        <dbReference type="ARBA" id="ARBA00004829"/>
    </source>
</evidence>
<evidence type="ECO:0000256" key="4">
    <source>
        <dbReference type="ARBA" id="ARBA00023002"/>
    </source>
</evidence>
<keyword evidence="6" id="KW-0472">Membrane</keyword>
<dbReference type="PANTHER" id="PTHR43734">
    <property type="entry name" value="PHYTOENE DESATURASE"/>
    <property type="match status" value="1"/>
</dbReference>
<keyword evidence="4 5" id="KW-0560">Oxidoreductase</keyword>
<dbReference type="InterPro" id="IPR008150">
    <property type="entry name" value="Phytoene_DH_bac_CS"/>
</dbReference>
<organism evidence="8 9">
    <name type="scientific">Gluconobacter thailandicus</name>
    <dbReference type="NCBI Taxonomy" id="257438"/>
    <lineage>
        <taxon>Bacteria</taxon>
        <taxon>Pseudomonadati</taxon>
        <taxon>Pseudomonadota</taxon>
        <taxon>Alphaproteobacteria</taxon>
        <taxon>Acetobacterales</taxon>
        <taxon>Acetobacteraceae</taxon>
        <taxon>Gluconobacter</taxon>
    </lineage>
</organism>
<keyword evidence="8" id="KW-0614">Plasmid</keyword>
<evidence type="ECO:0000313" key="9">
    <source>
        <dbReference type="Proteomes" id="UP000323560"/>
    </source>
</evidence>
<dbReference type="NCBIfam" id="TIGR02734">
    <property type="entry name" value="crtI_fam"/>
    <property type="match status" value="1"/>
</dbReference>
<evidence type="ECO:0000256" key="6">
    <source>
        <dbReference type="SAM" id="Phobius"/>
    </source>
</evidence>
<dbReference type="PANTHER" id="PTHR43734:SF1">
    <property type="entry name" value="PHYTOENE DESATURASE"/>
    <property type="match status" value="1"/>
</dbReference>
<name>A0AAP9EWS4_GLUTH</name>
<dbReference type="Proteomes" id="UP000323560">
    <property type="component" value="Plasmid unnamed1"/>
</dbReference>
<proteinExistence type="inferred from homology"/>
<dbReference type="PROSITE" id="PS00982">
    <property type="entry name" value="PHYTOENE_DH"/>
    <property type="match status" value="1"/>
</dbReference>
<reference evidence="8 9" key="1">
    <citation type="submission" date="2019-08" db="EMBL/GenBank/DDBJ databases">
        <title>Gluconobacter frateurii HD924 genome.</title>
        <authorList>
            <person name="Liu Y."/>
            <person name="Zhang P."/>
        </authorList>
    </citation>
    <scope>NUCLEOTIDE SEQUENCE [LARGE SCALE GENOMIC DNA]</scope>
    <source>
        <strain evidence="8 9">HD924</strain>
        <plasmid evidence="8 9">unnamed1</plasmid>
    </source>
</reference>
<dbReference type="KEGG" id="gti:FXF46_15795"/>
<protein>
    <submittedName>
        <fullName evidence="8">Phytoene desaturase</fullName>
    </submittedName>
</protein>
<comment type="pathway">
    <text evidence="1 5">Carotenoid biosynthesis.</text>
</comment>
<keyword evidence="6" id="KW-0812">Transmembrane</keyword>